<accession>A0ACC2NIC3</accession>
<evidence type="ECO:0000313" key="1">
    <source>
        <dbReference type="EMBL" id="KAJ8670889.1"/>
    </source>
</evidence>
<gene>
    <name evidence="1" type="ORF">QAD02_002148</name>
</gene>
<dbReference type="EMBL" id="CM056743">
    <property type="protein sequence ID" value="KAJ8670889.1"/>
    <property type="molecule type" value="Genomic_DNA"/>
</dbReference>
<evidence type="ECO:0000313" key="2">
    <source>
        <dbReference type="Proteomes" id="UP001239111"/>
    </source>
</evidence>
<name>A0ACC2NIC3_9HYME</name>
<proteinExistence type="predicted"/>
<protein>
    <submittedName>
        <fullName evidence="1">Uncharacterized protein</fullName>
    </submittedName>
</protein>
<comment type="caution">
    <text evidence="1">The sequence shown here is derived from an EMBL/GenBank/DDBJ whole genome shotgun (WGS) entry which is preliminary data.</text>
</comment>
<organism evidence="1 2">
    <name type="scientific">Eretmocerus hayati</name>
    <dbReference type="NCBI Taxonomy" id="131215"/>
    <lineage>
        <taxon>Eukaryota</taxon>
        <taxon>Metazoa</taxon>
        <taxon>Ecdysozoa</taxon>
        <taxon>Arthropoda</taxon>
        <taxon>Hexapoda</taxon>
        <taxon>Insecta</taxon>
        <taxon>Pterygota</taxon>
        <taxon>Neoptera</taxon>
        <taxon>Endopterygota</taxon>
        <taxon>Hymenoptera</taxon>
        <taxon>Apocrita</taxon>
        <taxon>Proctotrupomorpha</taxon>
        <taxon>Chalcidoidea</taxon>
        <taxon>Aphelinidae</taxon>
        <taxon>Aphelininae</taxon>
        <taxon>Eretmocerus</taxon>
    </lineage>
</organism>
<keyword evidence="2" id="KW-1185">Reference proteome</keyword>
<sequence length="640" mass="72614">MNKRRDKLSGAQYKNNAKQKHMREEKILDATPKLDNFFSISVTPSEENHTEYYEARSHQSTQDVNIAEHAQVSEKSESRSARADKSERESINVIVSDQLQRPLHKASELPNSEISRDSDLASTHRHPHSSRNDIDISVDISHEQNLLMDDPANWPIDETFKTLIAKRGFNQNLNADFSSTKRVIYERPRVLTTSVFYRTVGKYSKLRSWLLFSKSTNSVYCGPCELFGDQESTLAEGYNNWSNIYRRLEEHENSDSHRTSCQIYLARCQSARAIDTALCHQISEEKRYRRDVLHRVVSVIRKLASRGLPFRGSDSEFGSLHNGNYMMALELLAEYDPFLRSHMEKYANKGSGSVSYLSATICDEFISLMAQNVRETIANEVRKAGPYSISTDSTPDISHTDQLTFIIRHINSLGIPVERFFGFIARCGHTDEQIAKAELALLRTLGVDIMDCKAQSYDNAANMSGAYLGVQSWIRRVNPDADYIPCSGHSLNLVGENAASSCPEAVRFFCAMQGLYNFCTASAPRWQLFLKELRELQKSARTLKNPSETRWSAHADACDAFCDSREDILRVLSNFTKNEKEKPVARAEASGLIKSLSSLESCFVAIFWRDILDRFNSVSKSLQSPISDLTQIRKISIQIE</sequence>
<dbReference type="Proteomes" id="UP001239111">
    <property type="component" value="Chromosome 3"/>
</dbReference>
<reference evidence="1" key="1">
    <citation type="submission" date="2023-04" db="EMBL/GenBank/DDBJ databases">
        <title>A chromosome-level genome assembly of the parasitoid wasp Eretmocerus hayati.</title>
        <authorList>
            <person name="Zhong Y."/>
            <person name="Liu S."/>
            <person name="Liu Y."/>
        </authorList>
    </citation>
    <scope>NUCLEOTIDE SEQUENCE</scope>
    <source>
        <strain evidence="1">ZJU_SS_LIU_2023</strain>
    </source>
</reference>